<reference evidence="1" key="1">
    <citation type="submission" date="2019-03" db="EMBL/GenBank/DDBJ databases">
        <title>Lake Tanganyika Metagenome-Assembled Genomes (MAGs).</title>
        <authorList>
            <person name="Tran P."/>
        </authorList>
    </citation>
    <scope>NUCLEOTIDE SEQUENCE</scope>
    <source>
        <strain evidence="1">K_DeepCast_150m_m2_040</strain>
    </source>
</reference>
<gene>
    <name evidence="1" type="ORF">FJY68_12685</name>
</gene>
<accession>A0A938BR13</accession>
<dbReference type="InterPro" id="IPR012657">
    <property type="entry name" value="23S_rRNA-intervening_sequence"/>
</dbReference>
<evidence type="ECO:0000313" key="1">
    <source>
        <dbReference type="EMBL" id="MBM3332681.1"/>
    </source>
</evidence>
<sequence length="144" mass="16271">MKLEFPNDGVILERERDRPTIHVMAETTRFDLEERTASFGEAVVRFSKTIRETAVTRPLVNQLVRAATSIGANYCEANDADSKSDFRWDCRGFPLRKTVAVPSPFLPESAADTRKLWQEAKELNLIFGAIIRSTTARKTPPEDT</sequence>
<comment type="caution">
    <text evidence="1">The sequence shown here is derived from an EMBL/GenBank/DDBJ whole genome shotgun (WGS) entry which is preliminary data.</text>
</comment>
<dbReference type="NCBIfam" id="TIGR02436">
    <property type="entry name" value="four helix bundle protein"/>
    <property type="match status" value="1"/>
</dbReference>
<organism evidence="1 2">
    <name type="scientific">candidate division WOR-3 bacterium</name>
    <dbReference type="NCBI Taxonomy" id="2052148"/>
    <lineage>
        <taxon>Bacteria</taxon>
        <taxon>Bacteria division WOR-3</taxon>
    </lineage>
</organism>
<dbReference type="Gene3D" id="1.20.1440.60">
    <property type="entry name" value="23S rRNA-intervening sequence"/>
    <property type="match status" value="1"/>
</dbReference>
<dbReference type="EMBL" id="VGIR01000117">
    <property type="protein sequence ID" value="MBM3332681.1"/>
    <property type="molecule type" value="Genomic_DNA"/>
</dbReference>
<dbReference type="AlphaFoldDB" id="A0A938BR13"/>
<name>A0A938BR13_UNCW3</name>
<dbReference type="SUPFAM" id="SSF158446">
    <property type="entry name" value="IVS-encoded protein-like"/>
    <property type="match status" value="1"/>
</dbReference>
<proteinExistence type="predicted"/>
<dbReference type="Proteomes" id="UP000779900">
    <property type="component" value="Unassembled WGS sequence"/>
</dbReference>
<evidence type="ECO:0000313" key="2">
    <source>
        <dbReference type="Proteomes" id="UP000779900"/>
    </source>
</evidence>
<protein>
    <submittedName>
        <fullName evidence="1">Four helix bundle protein</fullName>
    </submittedName>
</protein>
<dbReference type="InterPro" id="IPR036583">
    <property type="entry name" value="23S_rRNA_IVS_sf"/>
</dbReference>